<feature type="transmembrane region" description="Helical" evidence="1">
    <location>
        <begin position="12"/>
        <end position="30"/>
    </location>
</feature>
<proteinExistence type="predicted"/>
<keyword evidence="1" id="KW-1133">Transmembrane helix</keyword>
<sequence>MALVITKKVRTILLIVLAILVIGGGGFIIWRVTQEESIAPTESDAGGGNGSCCYKDIGCVSGWVCTSKYCGESAGSGIYSCSQFNGNKDGCNASGHCFWDSSNEVCYTGTCVPEDGPPSEGDCKDVKCEWPTVVMSHLDCACKRCNEVSGVCSGDPEKCNPPSCPSGYVSCGVSGNHESSADCKRSGAKYCWGNHPDCNNPFVVYRYCKPEVQEPVNTCEGGNWASKPSGSYEYGVNLNPIIINTSDADGLGEVTITVNGTSVPTCGPTVGITCYRKEGQDIKLLLDPGLQDITPGSYSINVSWKDGKGKGGSNCELSTSFTINEETVENICEGGNWANQPSGTYGYGVNLNPIIINTSDADGLGEVTITVNGTSVPTCGPTEGVTCYTIDGQDIGILLDPGLENITTGSYSINVSWKDGKGKGGSNCELSTSFTINEEPVSCGDGKLDSTLGEECEVGNPLGVLCTWDVCIKSDCSCPVVIQTNPDWTIKKTAIPQCIIVNDETYANGSYTVTVTNVGEGNGNIDKIVDQLDETVLEEYLKEISDNGVYSSGVITWDLEGEEEIFSPQESLQLTYNIEVPAEDFGTFENLVTAYPTEGDNFSDDESLELICDIKEEPEIPETGIFDTVMGKILFGVILILIGISWPNITEGMIKLNYSFKEQMSDRRMKNFERKVVKDK</sequence>
<dbReference type="Pfam" id="PF08191">
    <property type="entry name" value="LRR_adjacent"/>
    <property type="match status" value="1"/>
</dbReference>
<name>A0A101HGS1_9BACT</name>
<keyword evidence="1" id="KW-0812">Transmembrane</keyword>
<organism evidence="3 4">
    <name type="scientific">candidate division WS6 bacterium 34_10</name>
    <dbReference type="NCBI Taxonomy" id="1641389"/>
    <lineage>
        <taxon>Bacteria</taxon>
        <taxon>Candidatus Dojkabacteria</taxon>
    </lineage>
</organism>
<evidence type="ECO:0000256" key="1">
    <source>
        <dbReference type="SAM" id="Phobius"/>
    </source>
</evidence>
<gene>
    <name evidence="3" type="ORF">XD93_0833</name>
</gene>
<keyword evidence="1" id="KW-0472">Membrane</keyword>
<protein>
    <recommendedName>
        <fullName evidence="2">Internalin Ig-like inter-repeat region domain-containing protein</fullName>
    </recommendedName>
</protein>
<accession>A0A101HGS1</accession>
<dbReference type="InterPro" id="IPR012569">
    <property type="entry name" value="Inl_IR"/>
</dbReference>
<comment type="caution">
    <text evidence="3">The sequence shown here is derived from an EMBL/GenBank/DDBJ whole genome shotgun (WGS) entry which is preliminary data.</text>
</comment>
<dbReference type="Proteomes" id="UP000053904">
    <property type="component" value="Unassembled WGS sequence"/>
</dbReference>
<reference evidence="4" key="1">
    <citation type="journal article" date="2015" name="MBio">
        <title>Genome-Resolved Metagenomic Analysis Reveals Roles for Candidate Phyla and Other Microbial Community Members in Biogeochemical Transformations in Oil Reservoirs.</title>
        <authorList>
            <person name="Hu P."/>
            <person name="Tom L."/>
            <person name="Singh A."/>
            <person name="Thomas B.C."/>
            <person name="Baker B.J."/>
            <person name="Piceno Y.M."/>
            <person name="Andersen G.L."/>
            <person name="Banfield J.F."/>
        </authorList>
    </citation>
    <scope>NUCLEOTIDE SEQUENCE [LARGE SCALE GENOMIC DNA]</scope>
</reference>
<dbReference type="EMBL" id="LGGO01000130">
    <property type="protein sequence ID" value="KUK76581.1"/>
    <property type="molecule type" value="Genomic_DNA"/>
</dbReference>
<evidence type="ECO:0000259" key="2">
    <source>
        <dbReference type="Pfam" id="PF08191"/>
    </source>
</evidence>
<evidence type="ECO:0000313" key="4">
    <source>
        <dbReference type="Proteomes" id="UP000053904"/>
    </source>
</evidence>
<feature type="domain" description="Internalin Ig-like inter-repeat region" evidence="2">
    <location>
        <begin position="543"/>
        <end position="561"/>
    </location>
</feature>
<evidence type="ECO:0000313" key="3">
    <source>
        <dbReference type="EMBL" id="KUK76581.1"/>
    </source>
</evidence>
<dbReference type="AlphaFoldDB" id="A0A101HGS1"/>